<keyword evidence="3" id="KW-0548">Nucleotidyltransferase</keyword>
<evidence type="ECO:0000313" key="11">
    <source>
        <dbReference type="WBParaSite" id="PDA_v2.g11794.t1"/>
    </source>
</evidence>
<organism evidence="10 11">
    <name type="scientific">Panagrolaimus davidi</name>
    <dbReference type="NCBI Taxonomy" id="227884"/>
    <lineage>
        <taxon>Eukaryota</taxon>
        <taxon>Metazoa</taxon>
        <taxon>Ecdysozoa</taxon>
        <taxon>Nematoda</taxon>
        <taxon>Chromadorea</taxon>
        <taxon>Rhabditida</taxon>
        <taxon>Tylenchina</taxon>
        <taxon>Panagrolaimomorpha</taxon>
        <taxon>Panagrolaimoidea</taxon>
        <taxon>Panagrolaimidae</taxon>
        <taxon>Panagrolaimus</taxon>
    </lineage>
</organism>
<feature type="region of interest" description="Disordered" evidence="7">
    <location>
        <begin position="409"/>
        <end position="448"/>
    </location>
</feature>
<dbReference type="InterPro" id="IPR001584">
    <property type="entry name" value="Integrase_cat-core"/>
</dbReference>
<dbReference type="GO" id="GO:0015074">
    <property type="term" value="P:DNA integration"/>
    <property type="evidence" value="ECO:0007669"/>
    <property type="project" value="InterPro"/>
</dbReference>
<dbReference type="InterPro" id="IPR021109">
    <property type="entry name" value="Peptidase_aspartic_dom_sf"/>
</dbReference>
<dbReference type="Pfam" id="PF17919">
    <property type="entry name" value="RT_RNaseH_2"/>
    <property type="match status" value="1"/>
</dbReference>
<evidence type="ECO:0000256" key="5">
    <source>
        <dbReference type="ARBA" id="ARBA00022759"/>
    </source>
</evidence>
<reference evidence="11" key="1">
    <citation type="submission" date="2022-11" db="UniProtKB">
        <authorList>
            <consortium name="WormBaseParasite"/>
        </authorList>
    </citation>
    <scope>IDENTIFICATION</scope>
</reference>
<dbReference type="Gene3D" id="3.30.70.270">
    <property type="match status" value="2"/>
</dbReference>
<dbReference type="PANTHER" id="PTHR37984:SF5">
    <property type="entry name" value="PROTEIN NYNRIN-LIKE"/>
    <property type="match status" value="1"/>
</dbReference>
<name>A0A914P972_9BILA</name>
<dbReference type="InterPro" id="IPR050951">
    <property type="entry name" value="Retrovirus_Pol_polyprotein"/>
</dbReference>
<dbReference type="PROSITE" id="PS50878">
    <property type="entry name" value="RT_POL"/>
    <property type="match status" value="1"/>
</dbReference>
<evidence type="ECO:0000256" key="3">
    <source>
        <dbReference type="ARBA" id="ARBA00022695"/>
    </source>
</evidence>
<keyword evidence="2" id="KW-0808">Transferase</keyword>
<dbReference type="Gene3D" id="1.10.340.70">
    <property type="match status" value="1"/>
</dbReference>
<dbReference type="GO" id="GO:0003676">
    <property type="term" value="F:nucleic acid binding"/>
    <property type="evidence" value="ECO:0007669"/>
    <property type="project" value="InterPro"/>
</dbReference>
<feature type="domain" description="Reverse transcriptase" evidence="8">
    <location>
        <begin position="510"/>
        <end position="688"/>
    </location>
</feature>
<dbReference type="SUPFAM" id="SSF53098">
    <property type="entry name" value="Ribonuclease H-like"/>
    <property type="match status" value="1"/>
</dbReference>
<feature type="compositionally biased region" description="Low complexity" evidence="7">
    <location>
        <begin position="1334"/>
        <end position="1367"/>
    </location>
</feature>
<protein>
    <recommendedName>
        <fullName evidence="1">RNA-directed DNA polymerase</fullName>
        <ecNumber evidence="1">2.7.7.49</ecNumber>
    </recommendedName>
</protein>
<evidence type="ECO:0000259" key="9">
    <source>
        <dbReference type="PROSITE" id="PS50994"/>
    </source>
</evidence>
<keyword evidence="5" id="KW-0255">Endonuclease</keyword>
<dbReference type="Gene3D" id="3.30.420.10">
    <property type="entry name" value="Ribonuclease H-like superfamily/Ribonuclease H"/>
    <property type="match status" value="1"/>
</dbReference>
<dbReference type="PANTHER" id="PTHR37984">
    <property type="entry name" value="PROTEIN CBG26694"/>
    <property type="match status" value="1"/>
</dbReference>
<dbReference type="Gene3D" id="3.10.10.10">
    <property type="entry name" value="HIV Type 1 Reverse Transcriptase, subunit A, domain 1"/>
    <property type="match status" value="1"/>
</dbReference>
<dbReference type="CDD" id="cd09274">
    <property type="entry name" value="RNase_HI_RT_Ty3"/>
    <property type="match status" value="1"/>
</dbReference>
<proteinExistence type="predicted"/>
<accession>A0A914P972</accession>
<dbReference type="GO" id="GO:0042575">
    <property type="term" value="C:DNA polymerase complex"/>
    <property type="evidence" value="ECO:0007669"/>
    <property type="project" value="UniProtKB-ARBA"/>
</dbReference>
<dbReference type="EC" id="2.7.7.49" evidence="1"/>
<feature type="region of interest" description="Disordered" evidence="7">
    <location>
        <begin position="1325"/>
        <end position="1367"/>
    </location>
</feature>
<dbReference type="SUPFAM" id="SSF56672">
    <property type="entry name" value="DNA/RNA polymerases"/>
    <property type="match status" value="1"/>
</dbReference>
<dbReference type="Pfam" id="PF00665">
    <property type="entry name" value="rve"/>
    <property type="match status" value="1"/>
</dbReference>
<dbReference type="Proteomes" id="UP000887578">
    <property type="component" value="Unplaced"/>
</dbReference>
<evidence type="ECO:0000259" key="8">
    <source>
        <dbReference type="PROSITE" id="PS50878"/>
    </source>
</evidence>
<sequence length="1386" mass="155610">MASGDGTNIPPTTSIVLPNIPHFVRDPTQPDNGSLWLQQVEIKFSLASNLTDTHKCALVSSVLDADAFARLARGLLPDKIAGYADWDKFKAKFIELFDIERSLFADRYSAFQIEWRGPAYESIHELVSRIRHNVDRFKFADFSANELSTLLLLMSMKATALEPLRSLTLNTLIKTPKESLDNVETMLKNALMTERDQKLPESKHVSWVKKIDSKKKSKPAAKGSPPSACPCCGGAHWKAECSFKEAKCHTCGGIGHISKVCSRGKKKDFDRSKQPRSGKRVGSLRIMSLETRLCALQKRYFVPISIPGIKLRLQFDCGSDLTILSPHDHTLLGSPALLPSPFDARAVNNEAVKLDGYFRGSIVCGNVRKALDIHVADVKCSLLGLDFCSGYKIVLDTDSSVRMIAHVSSPTTEAATTSHAQPENTPSTSARLTSTHGSKAVPPTVTQSEIDSIQKDFAPLFAPGLGRCTKAQIHLQLKPNARPVHIHARRMSDQAKEIAKAEIDRLCDMKVMRRYLGGYSEWSTPGSIVKRKDGRSRFVVDYSTGLNDQLEEPSYQLPVPEDIFDRLSGCKYFTQLDLSDAYHQVPLDEESQKLTIVSTPFGYFEFLVGVMGLKTLPADFQEIIDDMLVDLPFARAYLDDILISSIDYDEHRSHVRIVLQRIMEWGFRLSLKKCKFFQTSLQFLGRLIDTTGIHPDPAKIDAIQAMSSPTDVSTLRSFLGLVNYYQNFVPMTRDMRQPLDELLKKDTVWCWDAKHDNAVRSIKDALTKRCMLTHFDPRLPITVAADASQHGIGGVISHVYPDRTEHPIQFFSRALNPAQTKYSQTEKEALALITAIKIFHRYLEGRHFTLYIDHKALLSIFGPRSSKPSYALNRLHRWSIFLVGYNFDIKYTKTDEFGQADALSRLISETRQIKDAFEEEEDLDESSSTQRMVNSIAVLPVTSKDIVAAYEDDAFAQEVLAKLRDKGKPKENNNFDRFSVVNDVILMQDRVYIPASLRSNILEHLHAGHNGMSRTKALARRHCYWPGITVDIQKMIADCYECIQLSNTRTKATLSSWSVSVKPGQRVHLDFAGPMHGQMVLIAVDSCSKWVAARTMKHATAYETVKFLLQYCADNGTPQLVVTDNGSQFTSIVFQDFCKASGNNHITSPVYHPQSNGQAEKIVQVYKNFVKKKALSDPENFDLDVATTQFLFSYRTTPNTATPGHCTPAMAHMNRELRSILDQIRPEIASQFNENVRQNELFDRHHGARQRKFNVNDAVFYRLKKGSSWKAAIVTSRLGSRLYRLSDVKSEKEIRVHANQMKFRLDRTPTNDSLRFLQSPDDFVYDPDPMEGISQPSESSRSSSTSSSSSDAYHTAEAAESSSSDAVAPAPVALRRLHVLVNNHNA</sequence>
<dbReference type="PROSITE" id="PS50994">
    <property type="entry name" value="INTEGRASE"/>
    <property type="match status" value="1"/>
</dbReference>
<dbReference type="InterPro" id="IPR041588">
    <property type="entry name" value="Integrase_H2C2"/>
</dbReference>
<dbReference type="InterPro" id="IPR012337">
    <property type="entry name" value="RNaseH-like_sf"/>
</dbReference>
<dbReference type="WBParaSite" id="PDA_v2.g11794.t1">
    <property type="protein sequence ID" value="PDA_v2.g11794.t1"/>
    <property type="gene ID" value="PDA_v2.g11794"/>
</dbReference>
<dbReference type="Gene3D" id="2.40.70.10">
    <property type="entry name" value="Acid Proteases"/>
    <property type="match status" value="1"/>
</dbReference>
<evidence type="ECO:0000256" key="2">
    <source>
        <dbReference type="ARBA" id="ARBA00022679"/>
    </source>
</evidence>
<keyword evidence="4" id="KW-0540">Nuclease</keyword>
<feature type="domain" description="Integrase catalytic" evidence="9">
    <location>
        <begin position="1059"/>
        <end position="1216"/>
    </location>
</feature>
<evidence type="ECO:0000256" key="4">
    <source>
        <dbReference type="ARBA" id="ARBA00022722"/>
    </source>
</evidence>
<dbReference type="InterPro" id="IPR043502">
    <property type="entry name" value="DNA/RNA_pol_sf"/>
</dbReference>
<dbReference type="InterPro" id="IPR000477">
    <property type="entry name" value="RT_dom"/>
</dbReference>
<feature type="compositionally biased region" description="Polar residues" evidence="7">
    <location>
        <begin position="409"/>
        <end position="437"/>
    </location>
</feature>
<dbReference type="Pfam" id="PF00078">
    <property type="entry name" value="RVT_1"/>
    <property type="match status" value="1"/>
</dbReference>
<dbReference type="InterPro" id="IPR043128">
    <property type="entry name" value="Rev_trsase/Diguanyl_cyclase"/>
</dbReference>
<dbReference type="Pfam" id="PF17921">
    <property type="entry name" value="Integrase_H2C2"/>
    <property type="match status" value="1"/>
</dbReference>
<evidence type="ECO:0000313" key="10">
    <source>
        <dbReference type="Proteomes" id="UP000887578"/>
    </source>
</evidence>
<dbReference type="GO" id="GO:0004519">
    <property type="term" value="F:endonuclease activity"/>
    <property type="evidence" value="ECO:0007669"/>
    <property type="project" value="UniProtKB-KW"/>
</dbReference>
<dbReference type="InterPro" id="IPR041577">
    <property type="entry name" value="RT_RNaseH_2"/>
</dbReference>
<keyword evidence="10" id="KW-1185">Reference proteome</keyword>
<keyword evidence="6" id="KW-0511">Multifunctional enzyme</keyword>
<dbReference type="FunFam" id="3.30.70.270:FF:000026">
    <property type="entry name" value="Transposon Ty3-G Gag-Pol polyprotein"/>
    <property type="match status" value="1"/>
</dbReference>
<evidence type="ECO:0000256" key="7">
    <source>
        <dbReference type="SAM" id="MobiDB-lite"/>
    </source>
</evidence>
<dbReference type="SUPFAM" id="SSF50630">
    <property type="entry name" value="Acid proteases"/>
    <property type="match status" value="1"/>
</dbReference>
<dbReference type="InterPro" id="IPR036397">
    <property type="entry name" value="RNaseH_sf"/>
</dbReference>
<dbReference type="GO" id="GO:0003964">
    <property type="term" value="F:RNA-directed DNA polymerase activity"/>
    <property type="evidence" value="ECO:0007669"/>
    <property type="project" value="UniProtKB-EC"/>
</dbReference>
<dbReference type="CDD" id="cd01647">
    <property type="entry name" value="RT_LTR"/>
    <property type="match status" value="1"/>
</dbReference>
<evidence type="ECO:0000256" key="6">
    <source>
        <dbReference type="ARBA" id="ARBA00023268"/>
    </source>
</evidence>
<evidence type="ECO:0000256" key="1">
    <source>
        <dbReference type="ARBA" id="ARBA00012493"/>
    </source>
</evidence>
<keyword evidence="5" id="KW-0378">Hydrolase</keyword>